<evidence type="ECO:0000313" key="2">
    <source>
        <dbReference type="Proteomes" id="UP000069902"/>
    </source>
</evidence>
<dbReference type="KEGG" id="pnl:PNK_1008"/>
<gene>
    <name evidence="1" type="ORF">PNK_1008</name>
</gene>
<accession>A0A0U5JBY2</accession>
<dbReference type="PATRIC" id="fig|389348.3.peg.1110"/>
<name>A0A0U5JBY2_9BACT</name>
<dbReference type="EMBL" id="LN879502">
    <property type="protein sequence ID" value="CUI16631.1"/>
    <property type="molecule type" value="Genomic_DNA"/>
</dbReference>
<evidence type="ECO:0000313" key="1">
    <source>
        <dbReference type="EMBL" id="CUI16631.1"/>
    </source>
</evidence>
<dbReference type="AlphaFoldDB" id="A0A0U5JBY2"/>
<dbReference type="RefSeq" id="WP_059060674.1">
    <property type="nucleotide sequence ID" value="NZ_LN879502.1"/>
</dbReference>
<reference evidence="2" key="1">
    <citation type="submission" date="2015-09" db="EMBL/GenBank/DDBJ databases">
        <authorList>
            <person name="Bertelli C."/>
        </authorList>
    </citation>
    <scope>NUCLEOTIDE SEQUENCE [LARGE SCALE GENOMIC DNA]</scope>
    <source>
        <strain evidence="2">KNic</strain>
    </source>
</reference>
<dbReference type="InParanoid" id="A0A0U5JBY2"/>
<organism evidence="1 2">
    <name type="scientific">Candidatus Protochlamydia naegleriophila</name>
    <dbReference type="NCBI Taxonomy" id="389348"/>
    <lineage>
        <taxon>Bacteria</taxon>
        <taxon>Pseudomonadati</taxon>
        <taxon>Chlamydiota</taxon>
        <taxon>Chlamydiia</taxon>
        <taxon>Parachlamydiales</taxon>
        <taxon>Parachlamydiaceae</taxon>
        <taxon>Candidatus Protochlamydia</taxon>
    </lineage>
</organism>
<proteinExistence type="predicted"/>
<protein>
    <submittedName>
        <fullName evidence="1">Uncharacterized protein</fullName>
    </submittedName>
</protein>
<keyword evidence="2" id="KW-1185">Reference proteome</keyword>
<sequence length="253" mass="28604">MQATNNLYTGSISQDLQENPLLSSSQKNGQYPASPSLILSDSRICQTNVESEQSVQDFHIRKPGQEQLTRLRTYLCSFHPLHNASLPCRINYYLALNEEGEIVAISTSNKTMSLRNHKNELKEINSIDWKIQLLIHAQFIQMGMLDGDFPFNSAITLKIIHPLSEQQWKAAECLQHAIDGWLDKTAQASDLDLRIVNTLKSKIKTQRGAVLTPKIKAYFLLLRELLTKCCLIKEQGILLPPKKRGTFTSHSSS</sequence>
<dbReference type="Proteomes" id="UP000069902">
    <property type="component" value="Chromosome cPNK"/>
</dbReference>